<dbReference type="GO" id="GO:0030544">
    <property type="term" value="F:Hsp70 protein binding"/>
    <property type="evidence" value="ECO:0007669"/>
    <property type="project" value="InterPro"/>
</dbReference>
<dbReference type="Pfam" id="PF23082">
    <property type="entry name" value="Myb_DNA-binding_2"/>
    <property type="match status" value="1"/>
</dbReference>
<evidence type="ECO:0000313" key="9">
    <source>
        <dbReference type="EMBL" id="KGG50297.1"/>
    </source>
</evidence>
<dbReference type="GO" id="GO:0005829">
    <property type="term" value="C:cytosol"/>
    <property type="evidence" value="ECO:0007669"/>
    <property type="project" value="UniProtKB-SubCell"/>
</dbReference>
<dbReference type="GO" id="GO:0043022">
    <property type="term" value="F:ribosome binding"/>
    <property type="evidence" value="ECO:0007669"/>
    <property type="project" value="InterPro"/>
</dbReference>
<dbReference type="GO" id="GO:0006450">
    <property type="term" value="P:regulation of translational fidelity"/>
    <property type="evidence" value="ECO:0007669"/>
    <property type="project" value="InterPro"/>
</dbReference>
<name>A0A098VMI9_9MICR</name>
<dbReference type="PROSITE" id="PS50076">
    <property type="entry name" value="DNAJ_2"/>
    <property type="match status" value="1"/>
</dbReference>
<dbReference type="Pfam" id="PF00249">
    <property type="entry name" value="Myb_DNA-binding"/>
    <property type="match status" value="1"/>
</dbReference>
<feature type="domain" description="HTH myb-type" evidence="8">
    <location>
        <begin position="551"/>
        <end position="603"/>
    </location>
</feature>
<dbReference type="InterPro" id="IPR017930">
    <property type="entry name" value="Myb_dom"/>
</dbReference>
<dbReference type="SMART" id="SM00717">
    <property type="entry name" value="SANT"/>
    <property type="match status" value="2"/>
</dbReference>
<dbReference type="InterPro" id="IPR036869">
    <property type="entry name" value="J_dom_sf"/>
</dbReference>
<dbReference type="PROSITE" id="PS00636">
    <property type="entry name" value="DNAJ_1"/>
    <property type="match status" value="1"/>
</dbReference>
<accession>A0A098VMI9</accession>
<keyword evidence="3" id="KW-0156">Chromatin regulator</keyword>
<comment type="subcellular location">
    <subcellularLocation>
        <location evidence="1">Cytoplasm</location>
        <location evidence="1">Cytosol</location>
    </subcellularLocation>
</comment>
<dbReference type="InterPro" id="IPR044634">
    <property type="entry name" value="Zuotin/DnaJC2"/>
</dbReference>
<dbReference type="Pfam" id="PF00226">
    <property type="entry name" value="DnaJ"/>
    <property type="match status" value="1"/>
</dbReference>
<comment type="caution">
    <text evidence="9">The sequence shown here is derived from an EMBL/GenBank/DDBJ whole genome shotgun (WGS) entry which is preliminary data.</text>
</comment>
<dbReference type="SUPFAM" id="SSF46689">
    <property type="entry name" value="Homeodomain-like"/>
    <property type="match status" value="1"/>
</dbReference>
<dbReference type="PANTHER" id="PTHR43999:SF1">
    <property type="entry name" value="DNAJ HOMOLOG SUBFAMILY C MEMBER 2"/>
    <property type="match status" value="1"/>
</dbReference>
<evidence type="ECO:0000256" key="1">
    <source>
        <dbReference type="ARBA" id="ARBA00004514"/>
    </source>
</evidence>
<evidence type="ECO:0000259" key="8">
    <source>
        <dbReference type="PROSITE" id="PS51294"/>
    </source>
</evidence>
<dbReference type="InterPro" id="IPR054076">
    <property type="entry name" value="ZUO1-like_ZHD"/>
</dbReference>
<evidence type="ECO:0000256" key="2">
    <source>
        <dbReference type="ARBA" id="ARBA00014469"/>
    </source>
</evidence>
<dbReference type="InterPro" id="IPR001623">
    <property type="entry name" value="DnaJ_domain"/>
</dbReference>
<dbReference type="CDD" id="cd00167">
    <property type="entry name" value="SANT"/>
    <property type="match status" value="1"/>
</dbReference>
<dbReference type="Pfam" id="PF21884">
    <property type="entry name" value="ZUO1-like_ZHD"/>
    <property type="match status" value="1"/>
</dbReference>
<dbReference type="EMBL" id="JMKJ01000588">
    <property type="protein sequence ID" value="KGG50297.1"/>
    <property type="molecule type" value="Genomic_DNA"/>
</dbReference>
<dbReference type="InterPro" id="IPR017884">
    <property type="entry name" value="SANT_dom"/>
</dbReference>
<dbReference type="PRINTS" id="PR00625">
    <property type="entry name" value="JDOMAIN"/>
</dbReference>
<evidence type="ECO:0000256" key="4">
    <source>
        <dbReference type="SAM" id="MobiDB-lite"/>
    </source>
</evidence>
<keyword evidence="10" id="KW-1185">Reference proteome</keyword>
<evidence type="ECO:0000259" key="5">
    <source>
        <dbReference type="PROSITE" id="PS50076"/>
    </source>
</evidence>
<feature type="region of interest" description="Disordered" evidence="4">
    <location>
        <begin position="285"/>
        <end position="312"/>
    </location>
</feature>
<dbReference type="RefSeq" id="XP_013236740.1">
    <property type="nucleotide sequence ID" value="XM_013381286.1"/>
</dbReference>
<dbReference type="InterPro" id="IPR018253">
    <property type="entry name" value="DnaJ_domain_CS"/>
</dbReference>
<reference evidence="9 10" key="1">
    <citation type="submission" date="2014-04" db="EMBL/GenBank/DDBJ databases">
        <title>A new species of microsporidia sheds light on the evolution of extreme parasitism.</title>
        <authorList>
            <person name="Haag K.L."/>
            <person name="James T.Y."/>
            <person name="Larsson R."/>
            <person name="Schaer T.M."/>
            <person name="Refardt D."/>
            <person name="Pombert J.-F."/>
            <person name="Ebert D."/>
        </authorList>
    </citation>
    <scope>NUCLEOTIDE SEQUENCE [LARGE SCALE GENOMIC DNA]</scope>
    <source>
        <strain evidence="9 10">UGP3</strain>
        <tissue evidence="9">Spores</tissue>
    </source>
</reference>
<dbReference type="GO" id="GO:0006325">
    <property type="term" value="P:chromatin organization"/>
    <property type="evidence" value="ECO:0007669"/>
    <property type="project" value="UniProtKB-KW"/>
</dbReference>
<dbReference type="Proteomes" id="UP000029725">
    <property type="component" value="Unassembled WGS sequence"/>
</dbReference>
<feature type="domain" description="SANT" evidence="7">
    <location>
        <begin position="548"/>
        <end position="603"/>
    </location>
</feature>
<dbReference type="Gene3D" id="1.10.287.110">
    <property type="entry name" value="DnaJ domain"/>
    <property type="match status" value="1"/>
</dbReference>
<dbReference type="PROSITE" id="PS51294">
    <property type="entry name" value="HTH_MYB"/>
    <property type="match status" value="1"/>
</dbReference>
<sequence length="610" mass="70221">MRISTFTPEDAFLNPCKDLIVFRRSIFSALQNECTQHIPIKGCVNSDSEMNSLIDDMYLLKLDPLKWKEQDHYRLLGLSDRREEATGAEIKAAYHKMVLRYHPDKQQQQQGENASKYETNCNIFKCIQKAYEILTDPQQRHAFDSVDPKFDESIPDPISKKKYESDPLAFYKIFIPVFNANAKFSKIKPVPFLGNPYSARKDVEAFYTFWYNFDSTRSFEYLDEEDTSQADNRYDKRYLEKKNKTARLKRKTEDNARVRNLVDNAFQSDPRLKIFKEEDKREKEAQKKLKASSLAPKKAALSSPSNTANDIASRRLAEEAEKSRLLEIKKQKELERSVLRQSRKEIRSKLKEHSFFTPSADLDLLEKRIAMIQCKLESFSSLEELDVFSAFISKQIQICQETGNVDSFYKNFELSTTPSLAAQKHTKESTEESQGPIIVTASADAPNSNRKIETEWSASEIQCLIKACNTIPGGTRLRWEKIASYVREHAGVSHTRSNDEIIEKSREIQKLGKSALDKLDDNELQLSIKKKIDPRVDMPSVPSSKDHESVQPWTKAEQLLLEEGLRKYPVSIENRWDLIADAIPSKTKKQVIERFKEIAKSVKAAKKPSG</sequence>
<dbReference type="SUPFAM" id="SSF46565">
    <property type="entry name" value="Chaperone J-domain"/>
    <property type="match status" value="1"/>
</dbReference>
<dbReference type="PANTHER" id="PTHR43999">
    <property type="entry name" value="DNAJ HOMOLOG SUBFAMILY C MEMBER 2"/>
    <property type="match status" value="1"/>
</dbReference>
<evidence type="ECO:0000259" key="6">
    <source>
        <dbReference type="PROSITE" id="PS50090"/>
    </source>
</evidence>
<dbReference type="VEuPathDB" id="MicrosporidiaDB:DI09_78p30"/>
<dbReference type="CDD" id="cd06257">
    <property type="entry name" value="DnaJ"/>
    <property type="match status" value="1"/>
</dbReference>
<dbReference type="InterPro" id="IPR009057">
    <property type="entry name" value="Homeodomain-like_sf"/>
</dbReference>
<feature type="domain" description="J" evidence="5">
    <location>
        <begin position="71"/>
        <end position="147"/>
    </location>
</feature>
<evidence type="ECO:0000259" key="7">
    <source>
        <dbReference type="PROSITE" id="PS51293"/>
    </source>
</evidence>
<dbReference type="PROSITE" id="PS50090">
    <property type="entry name" value="MYB_LIKE"/>
    <property type="match status" value="1"/>
</dbReference>
<dbReference type="InterPro" id="IPR001005">
    <property type="entry name" value="SANT/Myb"/>
</dbReference>
<organism evidence="9 10">
    <name type="scientific">Mitosporidium daphniae</name>
    <dbReference type="NCBI Taxonomy" id="1485682"/>
    <lineage>
        <taxon>Eukaryota</taxon>
        <taxon>Fungi</taxon>
        <taxon>Fungi incertae sedis</taxon>
        <taxon>Microsporidia</taxon>
        <taxon>Mitosporidium</taxon>
    </lineage>
</organism>
<evidence type="ECO:0000313" key="10">
    <source>
        <dbReference type="Proteomes" id="UP000029725"/>
    </source>
</evidence>
<proteinExistence type="predicted"/>
<evidence type="ECO:0000256" key="3">
    <source>
        <dbReference type="ARBA" id="ARBA00022853"/>
    </source>
</evidence>
<dbReference type="HOGENOM" id="CLU_019916_0_0_1"/>
<dbReference type="SMART" id="SM00271">
    <property type="entry name" value="DnaJ"/>
    <property type="match status" value="1"/>
</dbReference>
<dbReference type="GeneID" id="25260813"/>
<dbReference type="AlphaFoldDB" id="A0A098VMI9"/>
<feature type="domain" description="Myb-like" evidence="6">
    <location>
        <begin position="545"/>
        <end position="599"/>
    </location>
</feature>
<gene>
    <name evidence="9" type="ORF">DI09_78p30</name>
</gene>
<dbReference type="OrthoDB" id="1690618at2759"/>
<dbReference type="GO" id="GO:0051083">
    <property type="term" value="P:'de novo' cotranslational protein folding"/>
    <property type="evidence" value="ECO:0007669"/>
    <property type="project" value="InterPro"/>
</dbReference>
<feature type="compositionally biased region" description="Low complexity" evidence="4">
    <location>
        <begin position="291"/>
        <end position="305"/>
    </location>
</feature>
<protein>
    <recommendedName>
        <fullName evidence="2">DnaJ homolog subfamily C member 2</fullName>
    </recommendedName>
</protein>
<dbReference type="PROSITE" id="PS51293">
    <property type="entry name" value="SANT"/>
    <property type="match status" value="1"/>
</dbReference>
<dbReference type="Gene3D" id="1.10.10.60">
    <property type="entry name" value="Homeodomain-like"/>
    <property type="match status" value="2"/>
</dbReference>